<evidence type="ECO:0000313" key="15">
    <source>
        <dbReference type="Proteomes" id="UP000000707"/>
    </source>
</evidence>
<feature type="transmembrane region" description="Helical" evidence="12">
    <location>
        <begin position="707"/>
        <end position="727"/>
    </location>
</feature>
<evidence type="ECO:0000259" key="13">
    <source>
        <dbReference type="Pfam" id="PF19316"/>
    </source>
</evidence>
<dbReference type="GO" id="GO:0051267">
    <property type="term" value="F:CP2 mannose-ethanolamine phosphotransferase activity"/>
    <property type="evidence" value="ECO:0007669"/>
    <property type="project" value="TreeGrafter"/>
</dbReference>
<dbReference type="CDD" id="cd16024">
    <property type="entry name" value="GPI_EPT_2"/>
    <property type="match status" value="1"/>
</dbReference>
<dbReference type="InterPro" id="IPR039527">
    <property type="entry name" value="PIGG/GPI7"/>
</dbReference>
<feature type="domain" description="GPI ethanolamine phosphate transferase 2 C-terminal" evidence="13">
    <location>
        <begin position="400"/>
        <end position="866"/>
    </location>
</feature>
<dbReference type="GO" id="GO:0006506">
    <property type="term" value="P:GPI anchor biosynthetic process"/>
    <property type="evidence" value="ECO:0007669"/>
    <property type="project" value="UniProtKB-UniPathway"/>
</dbReference>
<keyword evidence="7 12" id="KW-0812">Transmembrane</keyword>
<comment type="similarity">
    <text evidence="3 12">Belongs to the PIGG/PIGN/PIGO family. PIGG subfamily.</text>
</comment>
<dbReference type="InterPro" id="IPR037674">
    <property type="entry name" value="PIG-G_N"/>
</dbReference>
<keyword evidence="5 12" id="KW-0337">GPI-anchor biosynthesis</keyword>
<dbReference type="SUPFAM" id="SSF53649">
    <property type="entry name" value="Alkaline phosphatase-like"/>
    <property type="match status" value="1"/>
</dbReference>
<evidence type="ECO:0000256" key="4">
    <source>
        <dbReference type="ARBA" id="ARBA00020830"/>
    </source>
</evidence>
<name>G3AWL7_CANTC</name>
<evidence type="ECO:0000256" key="5">
    <source>
        <dbReference type="ARBA" id="ARBA00022502"/>
    </source>
</evidence>
<dbReference type="InterPro" id="IPR017850">
    <property type="entry name" value="Alkaline_phosphatase_core_sf"/>
</dbReference>
<dbReference type="Gene3D" id="3.40.720.10">
    <property type="entry name" value="Alkaline Phosphatase, subunit A"/>
    <property type="match status" value="1"/>
</dbReference>
<protein>
    <recommendedName>
        <fullName evidence="4 12">GPI ethanolamine phosphate transferase 2</fullName>
    </recommendedName>
</protein>
<dbReference type="UniPathway" id="UPA00196"/>
<evidence type="ECO:0000256" key="11">
    <source>
        <dbReference type="ARBA" id="ARBA00023180"/>
    </source>
</evidence>
<dbReference type="PANTHER" id="PTHR23072:SF0">
    <property type="entry name" value="GPI ETHANOLAMINE PHOSPHATE TRANSFERASE 2"/>
    <property type="match status" value="1"/>
</dbReference>
<keyword evidence="8 12" id="KW-0256">Endoplasmic reticulum</keyword>
<evidence type="ECO:0000256" key="6">
    <source>
        <dbReference type="ARBA" id="ARBA00022679"/>
    </source>
</evidence>
<evidence type="ECO:0000256" key="3">
    <source>
        <dbReference type="ARBA" id="ARBA00005315"/>
    </source>
</evidence>
<keyword evidence="15" id="KW-1185">Reference proteome</keyword>
<feature type="transmembrane region" description="Helical" evidence="12">
    <location>
        <begin position="408"/>
        <end position="428"/>
    </location>
</feature>
<comment type="function">
    <text evidence="12">Ethanolamine phosphate transferase involved in glycosylphosphatidylinositol-anchor biosynthesis. Transfers ethanolamine phosphate to the GPI second mannose.</text>
</comment>
<keyword evidence="6 12" id="KW-0808">Transferase</keyword>
<proteinExistence type="inferred from homology"/>
<evidence type="ECO:0000256" key="2">
    <source>
        <dbReference type="ARBA" id="ARBA00004687"/>
    </source>
</evidence>
<keyword evidence="11" id="KW-0325">Glycoprotein</keyword>
<evidence type="ECO:0000256" key="8">
    <source>
        <dbReference type="ARBA" id="ARBA00022824"/>
    </source>
</evidence>
<dbReference type="InterPro" id="IPR045687">
    <property type="entry name" value="PIGG/GPI7_C"/>
</dbReference>
<keyword evidence="10 12" id="KW-0472">Membrane</keyword>
<gene>
    <name evidence="14" type="ORF">CANTEDRAFT_101118</name>
</gene>
<dbReference type="Pfam" id="PF01663">
    <property type="entry name" value="Phosphodiest"/>
    <property type="match status" value="1"/>
</dbReference>
<dbReference type="InterPro" id="IPR002591">
    <property type="entry name" value="Phosphodiest/P_Trfase"/>
</dbReference>
<feature type="transmembrane region" description="Helical" evidence="12">
    <location>
        <begin position="624"/>
        <end position="646"/>
    </location>
</feature>
<dbReference type="EMBL" id="GL996510">
    <property type="protein sequence ID" value="EGV66564.1"/>
    <property type="molecule type" value="Genomic_DNA"/>
</dbReference>
<feature type="transmembrane region" description="Helical" evidence="12">
    <location>
        <begin position="521"/>
        <end position="539"/>
    </location>
</feature>
<evidence type="ECO:0000256" key="7">
    <source>
        <dbReference type="ARBA" id="ARBA00022692"/>
    </source>
</evidence>
<evidence type="ECO:0000313" key="14">
    <source>
        <dbReference type="EMBL" id="EGV66564.1"/>
    </source>
</evidence>
<dbReference type="Pfam" id="PF19316">
    <property type="entry name" value="PIGO_PIGG"/>
    <property type="match status" value="1"/>
</dbReference>
<feature type="transmembrane region" description="Helical" evidence="12">
    <location>
        <begin position="811"/>
        <end position="830"/>
    </location>
</feature>
<feature type="transmembrane region" description="Helical" evidence="12">
    <location>
        <begin position="842"/>
        <end position="867"/>
    </location>
</feature>
<evidence type="ECO:0000256" key="9">
    <source>
        <dbReference type="ARBA" id="ARBA00022989"/>
    </source>
</evidence>
<feature type="transmembrane region" description="Helical" evidence="12">
    <location>
        <begin position="6"/>
        <end position="23"/>
    </location>
</feature>
<reference evidence="14 15" key="1">
    <citation type="journal article" date="2011" name="Proc. Natl. Acad. Sci. U.S.A.">
        <title>Comparative genomics of xylose-fermenting fungi for enhanced biofuel production.</title>
        <authorList>
            <person name="Wohlbach D.J."/>
            <person name="Kuo A."/>
            <person name="Sato T.K."/>
            <person name="Potts K.M."/>
            <person name="Salamov A.A."/>
            <person name="LaButti K.M."/>
            <person name="Sun H."/>
            <person name="Clum A."/>
            <person name="Pangilinan J.L."/>
            <person name="Lindquist E.A."/>
            <person name="Lucas S."/>
            <person name="Lapidus A."/>
            <person name="Jin M."/>
            <person name="Gunawan C."/>
            <person name="Balan V."/>
            <person name="Dale B.E."/>
            <person name="Jeffries T.W."/>
            <person name="Zinkel R."/>
            <person name="Barry K.W."/>
            <person name="Grigoriev I.V."/>
            <person name="Gasch A.P."/>
        </authorList>
    </citation>
    <scope>NUCLEOTIDE SEQUENCE [LARGE SCALE GENOMIC DNA]</scope>
    <source>
        <strain evidence="15">ATCC 10573 / BCRC 21748 / CBS 615 / JCM 9827 / NBRC 10315 / NRRL Y-1498 / VKM Y-70</strain>
    </source>
</reference>
<comment type="pathway">
    <text evidence="2 12">Glycolipid biosynthesis; glycosylphosphatidylinositol-anchor biosynthesis.</text>
</comment>
<dbReference type="STRING" id="590646.G3AWL7"/>
<sequence length="868" mass="99417">MKLSWFPVIVLLVINVGSFLLFLKGFFPSKRILDGFSDVSLLGSQRPMFDKVVVMVIDALRSDFLFSKSDSKFTFVHELIESNKAIPFTAFSNPPTVTLPRLKGITLGSTPNFLDAILNIADDKDKSQGLLNQDNWLHQFKYSSNSPKTINFYGDDTWLKLFPDFFNSTDGTNSFFVSDFYEVDNNVTRHLDNELASEANWDGLILHYLGLDHIGHKTGPDSKFMKLKQEEMDKIIERIYTFLSESSNHKNTLFLVMGDHGMNEIGNHGGSSSGETSAALLFVSPKFEQLKLNLKAPLPPNNDYNYYQKVNQIDIIPTLSLLLNIPIAKNNLGIIIRQFLDLFPSKLHHSILLHNCKQFLDLFHLNNRDHSLNSEFHGLSTTEDDYIFLRKVQDIMFETASNYNYSNLYLSLFGSFICTLAILAYFNYGFLSKTTLVFQTAMVLYSFHFHGSSLVEEEHHLWWLLNLGFLGYLFKIQNFELPANFLIVLTALRVIKAWSNTGQKFNNYYVLTNLLLENPPLLWFLVGLTYLVCGSLIYFQGSIRHCFNFSISSNSYDVSYLNNDVNNGITFVSLSILATMSFSFKLLQGYMDGYDIPEWLETFISWNLLSFDIREFDKSRISNLLVSLSNNCLAGVLLIIFFRIALKFLRGFKIGLITDLVNLLTLFLINQTKIELVPMFLIFFIIKHHFSKILLSYRENYTQLDQLVFIVSSFSFLISNLTFFSMGGTNSLATVDLSNAYNGIKSYQLEKVSALTFISNFSGPIFWSLSSIQLIFETNLVNFQIKNFASDLINLKGIKFKLLNLKLLTNLLFYSICCTNLIFACYNLRFHLFIWTVFSPKLLYFGVWFVLLNTFIELGVSGILLAIT</sequence>
<feature type="transmembrane region" description="Helical" evidence="12">
    <location>
        <begin position="666"/>
        <end position="686"/>
    </location>
</feature>
<dbReference type="GO" id="GO:0005789">
    <property type="term" value="C:endoplasmic reticulum membrane"/>
    <property type="evidence" value="ECO:0007669"/>
    <property type="project" value="UniProtKB-SubCell"/>
</dbReference>
<dbReference type="AlphaFoldDB" id="G3AWL7"/>
<evidence type="ECO:0000256" key="10">
    <source>
        <dbReference type="ARBA" id="ARBA00023136"/>
    </source>
</evidence>
<dbReference type="OrthoDB" id="272139at2759"/>
<evidence type="ECO:0000256" key="12">
    <source>
        <dbReference type="RuleBase" id="RU367106"/>
    </source>
</evidence>
<evidence type="ECO:0000256" key="1">
    <source>
        <dbReference type="ARBA" id="ARBA00004477"/>
    </source>
</evidence>
<organism evidence="15">
    <name type="scientific">Candida tenuis (strain ATCC 10573 / BCRC 21748 / CBS 615 / JCM 9827 / NBRC 10315 / NRRL Y-1498 / VKM Y-70)</name>
    <name type="common">Yeast</name>
    <name type="synonym">Yamadazyma tenuis</name>
    <dbReference type="NCBI Taxonomy" id="590646"/>
    <lineage>
        <taxon>Eukaryota</taxon>
        <taxon>Fungi</taxon>
        <taxon>Dikarya</taxon>
        <taxon>Ascomycota</taxon>
        <taxon>Saccharomycotina</taxon>
        <taxon>Pichiomycetes</taxon>
        <taxon>Debaryomycetaceae</taxon>
        <taxon>Yamadazyma</taxon>
    </lineage>
</organism>
<dbReference type="eggNOG" id="KOG2125">
    <property type="taxonomic scope" value="Eukaryota"/>
</dbReference>
<accession>G3AWL7</accession>
<comment type="subcellular location">
    <subcellularLocation>
        <location evidence="1 12">Endoplasmic reticulum membrane</location>
        <topology evidence="1 12">Multi-pass membrane protein</topology>
    </subcellularLocation>
</comment>
<dbReference type="PANTHER" id="PTHR23072">
    <property type="entry name" value="PHOSPHATIDYLINOSITOL GLYCAN-RELATED"/>
    <property type="match status" value="1"/>
</dbReference>
<dbReference type="HOGENOM" id="CLU_004770_0_0_1"/>
<keyword evidence="9 12" id="KW-1133">Transmembrane helix</keyword>
<dbReference type="Proteomes" id="UP000000707">
    <property type="component" value="Unassembled WGS sequence"/>
</dbReference>